<evidence type="ECO:0000313" key="2">
    <source>
        <dbReference type="Proteomes" id="UP000672097"/>
    </source>
</evidence>
<name>A0ABS5DX00_9BURK</name>
<sequence>MVSKLATEDELKSMLEQSWALDEDLTQLMAALPDPVNRRQTIVRGMASTSHSHYRSQRALMEIGTTPTILALVRLHYESVIRSLWYATGATDDWIDRMTLENSKENGEPVMGPPVDAMLKRLDEVLPPHVSASLRVLKDASWKPMNSFVHGGLHAILTGLFDAYTPYHCICVLKNANGLALMNTQSLVIVCNQKGTRGLIAALQQRHMSCLPE</sequence>
<keyword evidence="2" id="KW-1185">Reference proteome</keyword>
<proteinExistence type="predicted"/>
<dbReference type="Pfam" id="PF22491">
    <property type="entry name" value="DUF6988"/>
    <property type="match status" value="1"/>
</dbReference>
<reference evidence="1 2" key="1">
    <citation type="submission" date="2021-04" db="EMBL/GenBank/DDBJ databases">
        <title>The genome sequence of type strain Ideonella paludis KCTC 32238.</title>
        <authorList>
            <person name="Liu Y."/>
        </authorList>
    </citation>
    <scope>NUCLEOTIDE SEQUENCE [LARGE SCALE GENOMIC DNA]</scope>
    <source>
        <strain evidence="1 2">KCTC 32238</strain>
    </source>
</reference>
<accession>A0ABS5DX00</accession>
<dbReference type="RefSeq" id="WP_210808827.1">
    <property type="nucleotide sequence ID" value="NZ_JAGQDG010000003.1"/>
</dbReference>
<dbReference type="InterPro" id="IPR054257">
    <property type="entry name" value="DUF6988"/>
</dbReference>
<organism evidence="1 2">
    <name type="scientific">Ideonella paludis</name>
    <dbReference type="NCBI Taxonomy" id="1233411"/>
    <lineage>
        <taxon>Bacteria</taxon>
        <taxon>Pseudomonadati</taxon>
        <taxon>Pseudomonadota</taxon>
        <taxon>Betaproteobacteria</taxon>
        <taxon>Burkholderiales</taxon>
        <taxon>Sphaerotilaceae</taxon>
        <taxon>Ideonella</taxon>
    </lineage>
</organism>
<evidence type="ECO:0000313" key="1">
    <source>
        <dbReference type="EMBL" id="MBQ0935679.1"/>
    </source>
</evidence>
<protein>
    <submittedName>
        <fullName evidence="1">Uncharacterized protein</fullName>
    </submittedName>
</protein>
<dbReference type="EMBL" id="JAGQDG010000003">
    <property type="protein sequence ID" value="MBQ0935679.1"/>
    <property type="molecule type" value="Genomic_DNA"/>
</dbReference>
<gene>
    <name evidence="1" type="ORF">KAK11_10090</name>
</gene>
<dbReference type="Proteomes" id="UP000672097">
    <property type="component" value="Unassembled WGS sequence"/>
</dbReference>
<comment type="caution">
    <text evidence="1">The sequence shown here is derived from an EMBL/GenBank/DDBJ whole genome shotgun (WGS) entry which is preliminary data.</text>
</comment>